<organism evidence="4 5">
    <name type="scientific">Candidatus Kaiserbacteria bacterium CG10_big_fil_rev_8_21_14_0_10_44_10</name>
    <dbReference type="NCBI Taxonomy" id="1974606"/>
    <lineage>
        <taxon>Bacteria</taxon>
        <taxon>Candidatus Kaiseribacteriota</taxon>
    </lineage>
</organism>
<sequence>MATAKVNLQNIHDMKTTHDITKKTVGKVSECLNGVLANEYALFTKTLNYHWNITGPQFHSLHLFLEGQYQQLLKVTDEVAERIRILQQHPLSTVKELRDEMDIEESVDTSAQTEEMLRDLLKGHMRVQSQIQEGLDMAELKEDAGTEDLLVSLLRKHEKMSWMIRAHFDQ</sequence>
<protein>
    <submittedName>
        <fullName evidence="4">DNA starvation/stationary phase protection protein</fullName>
    </submittedName>
</protein>
<evidence type="ECO:0000313" key="4">
    <source>
        <dbReference type="EMBL" id="PIR86089.1"/>
    </source>
</evidence>
<dbReference type="GO" id="GO:0016722">
    <property type="term" value="F:oxidoreductase activity, acting on metal ions"/>
    <property type="evidence" value="ECO:0007669"/>
    <property type="project" value="InterPro"/>
</dbReference>
<dbReference type="SUPFAM" id="SSF47240">
    <property type="entry name" value="Ferritin-like"/>
    <property type="match status" value="1"/>
</dbReference>
<dbReference type="PIRSF" id="PIRSF005900">
    <property type="entry name" value="Dps"/>
    <property type="match status" value="1"/>
</dbReference>
<dbReference type="Pfam" id="PF00210">
    <property type="entry name" value="Ferritin"/>
    <property type="match status" value="1"/>
</dbReference>
<gene>
    <name evidence="4" type="ORF">COU14_00800</name>
</gene>
<dbReference type="Proteomes" id="UP000229612">
    <property type="component" value="Unassembled WGS sequence"/>
</dbReference>
<evidence type="ECO:0000256" key="2">
    <source>
        <dbReference type="RuleBase" id="RU003875"/>
    </source>
</evidence>
<dbReference type="PRINTS" id="PR01346">
    <property type="entry name" value="HELNAPAPROT"/>
</dbReference>
<dbReference type="InterPro" id="IPR008331">
    <property type="entry name" value="Ferritin_DPS_dom"/>
</dbReference>
<dbReference type="PANTHER" id="PTHR42932:SF1">
    <property type="entry name" value="GENERAL STRESS PROTEIN 20U"/>
    <property type="match status" value="1"/>
</dbReference>
<name>A0A2H0UI64_9BACT</name>
<evidence type="ECO:0000256" key="1">
    <source>
        <dbReference type="ARBA" id="ARBA00009497"/>
    </source>
</evidence>
<dbReference type="InterPro" id="IPR002177">
    <property type="entry name" value="DPS_DNA-bd"/>
</dbReference>
<reference evidence="5" key="1">
    <citation type="submission" date="2017-09" db="EMBL/GenBank/DDBJ databases">
        <title>Depth-based differentiation of microbial function through sediment-hosted aquifers and enrichment of novel symbionts in the deep terrestrial subsurface.</title>
        <authorList>
            <person name="Probst A.J."/>
            <person name="Ladd B."/>
            <person name="Jarett J.K."/>
            <person name="Geller-Mcgrath D.E."/>
            <person name="Sieber C.M.K."/>
            <person name="Emerson J.B."/>
            <person name="Anantharaman K."/>
            <person name="Thomas B.C."/>
            <person name="Malmstrom R."/>
            <person name="Stieglmeier M."/>
            <person name="Klingl A."/>
            <person name="Woyke T."/>
            <person name="Ryan C.M."/>
            <person name="Banfield J.F."/>
        </authorList>
    </citation>
    <scope>NUCLEOTIDE SEQUENCE [LARGE SCALE GENOMIC DNA]</scope>
</reference>
<dbReference type="CDD" id="cd01043">
    <property type="entry name" value="DPS"/>
    <property type="match status" value="1"/>
</dbReference>
<dbReference type="InterPro" id="IPR009078">
    <property type="entry name" value="Ferritin-like_SF"/>
</dbReference>
<proteinExistence type="inferred from homology"/>
<feature type="domain" description="Ferritin/DPS" evidence="3">
    <location>
        <begin position="32"/>
        <end position="169"/>
    </location>
</feature>
<comment type="similarity">
    <text evidence="1 2">Belongs to the Dps family.</text>
</comment>
<comment type="caution">
    <text evidence="4">The sequence shown here is derived from an EMBL/GenBank/DDBJ whole genome shotgun (WGS) entry which is preliminary data.</text>
</comment>
<dbReference type="InterPro" id="IPR023188">
    <property type="entry name" value="DPS_DNA-bd_CS"/>
</dbReference>
<dbReference type="Gene3D" id="1.20.1260.10">
    <property type="match status" value="1"/>
</dbReference>
<dbReference type="InterPro" id="IPR012347">
    <property type="entry name" value="Ferritin-like"/>
</dbReference>
<dbReference type="EMBL" id="PFBG01000010">
    <property type="protein sequence ID" value="PIR86089.1"/>
    <property type="molecule type" value="Genomic_DNA"/>
</dbReference>
<dbReference type="GO" id="GO:0008199">
    <property type="term" value="F:ferric iron binding"/>
    <property type="evidence" value="ECO:0007669"/>
    <property type="project" value="InterPro"/>
</dbReference>
<dbReference type="PROSITE" id="PS00818">
    <property type="entry name" value="DPS_1"/>
    <property type="match status" value="1"/>
</dbReference>
<dbReference type="PANTHER" id="PTHR42932">
    <property type="entry name" value="GENERAL STRESS PROTEIN 20U"/>
    <property type="match status" value="1"/>
</dbReference>
<dbReference type="AlphaFoldDB" id="A0A2H0UI64"/>
<evidence type="ECO:0000313" key="5">
    <source>
        <dbReference type="Proteomes" id="UP000229612"/>
    </source>
</evidence>
<evidence type="ECO:0000259" key="3">
    <source>
        <dbReference type="Pfam" id="PF00210"/>
    </source>
</evidence>
<accession>A0A2H0UI64</accession>